<feature type="transmembrane region" description="Helical" evidence="5">
    <location>
        <begin position="305"/>
        <end position="326"/>
    </location>
</feature>
<evidence type="ECO:0000313" key="7">
    <source>
        <dbReference type="Ensembl" id="ENSGWIP00000004368.1"/>
    </source>
</evidence>
<dbReference type="InterPro" id="IPR051856">
    <property type="entry name" value="CSR-E3_Ligase_Protein"/>
</dbReference>
<evidence type="ECO:0000256" key="5">
    <source>
        <dbReference type="SAM" id="Phobius"/>
    </source>
</evidence>
<comment type="subcellular location">
    <subcellularLocation>
        <location evidence="1">Membrane</location>
        <topology evidence="1">Multi-pass membrane protein</topology>
    </subcellularLocation>
</comment>
<sequence length="427" mass="48253">MWLTQSASKSVASKHPLSVSNASSDHLLTVLMVVFLLLTCCLSSLLLSSLLLLYLLYTLDYTLPVAGGITTTCGTLLTVAFFFSKRVRCTGALFVVSIFMKKSRNLLLTAGTTLVVVKNIRNTVENLTRLGRSMICNLKVKKASLMDPFSNYVKMLKWIGNLLKGVTDLGVLNLDHQLKVSPRLESEKFRLTLSEAERRLNETVKYAQTVMNTVSSVTDKLFPAISLLLLLMFIALHVKKYCNDVKYKNRFISSKFREFDERQKAEGNLHVLPLTSEEEKLYRSIPSLRLSSRNGKTMLKFGRPVISHLLAWLLFIAIDALLYWFVDIITRKLSELKPFDVPLLMSIKVSTSLFALSTLKGTYHAKSTFLALKCILLVQFLLSLETMNRCDDKTSLSLFVSISSCTVFRLHMLALCARFRSLMIWPT</sequence>
<evidence type="ECO:0000256" key="1">
    <source>
        <dbReference type="ARBA" id="ARBA00004141"/>
    </source>
</evidence>
<evidence type="ECO:0000256" key="2">
    <source>
        <dbReference type="ARBA" id="ARBA00022692"/>
    </source>
</evidence>
<protein>
    <recommendedName>
        <fullName evidence="6">Dendritic cell-specific transmembrane protein-like domain-containing protein</fullName>
    </recommendedName>
</protein>
<keyword evidence="2 5" id="KW-0812">Transmembrane</keyword>
<dbReference type="Ensembl" id="ENSGWIT00000004683.1">
    <property type="protein sequence ID" value="ENSGWIP00000004368.1"/>
    <property type="gene ID" value="ENSGWIG00000002348.1"/>
</dbReference>
<dbReference type="PANTHER" id="PTHR21041">
    <property type="entry name" value="DENDRITIC CELL-SPECIFIC TRANSMEMBRANE PROTEIN"/>
    <property type="match status" value="1"/>
</dbReference>
<dbReference type="PANTHER" id="PTHR21041:SF2">
    <property type="entry name" value="DENDRITIC CELL-SPECIFIC TRANSMEMBRANE PROTEIN"/>
    <property type="match status" value="1"/>
</dbReference>
<keyword evidence="3 5" id="KW-1133">Transmembrane helix</keyword>
<feature type="transmembrane region" description="Helical" evidence="5">
    <location>
        <begin position="221"/>
        <end position="238"/>
    </location>
</feature>
<dbReference type="AlphaFoldDB" id="A0A8C5DAR2"/>
<organism evidence="7 8">
    <name type="scientific">Gouania willdenowi</name>
    <name type="common">Blunt-snouted clingfish</name>
    <name type="synonym">Lepadogaster willdenowi</name>
    <dbReference type="NCBI Taxonomy" id="441366"/>
    <lineage>
        <taxon>Eukaryota</taxon>
        <taxon>Metazoa</taxon>
        <taxon>Chordata</taxon>
        <taxon>Craniata</taxon>
        <taxon>Vertebrata</taxon>
        <taxon>Euteleostomi</taxon>
        <taxon>Actinopterygii</taxon>
        <taxon>Neopterygii</taxon>
        <taxon>Teleostei</taxon>
        <taxon>Neoteleostei</taxon>
        <taxon>Acanthomorphata</taxon>
        <taxon>Ovalentaria</taxon>
        <taxon>Blenniimorphae</taxon>
        <taxon>Blenniiformes</taxon>
        <taxon>Gobiesocoidei</taxon>
        <taxon>Gobiesocidae</taxon>
        <taxon>Gobiesocinae</taxon>
        <taxon>Gouania</taxon>
    </lineage>
</organism>
<accession>A0A8C5DAR2</accession>
<reference evidence="7" key="3">
    <citation type="submission" date="2025-09" db="UniProtKB">
        <authorList>
            <consortium name="Ensembl"/>
        </authorList>
    </citation>
    <scope>IDENTIFICATION</scope>
</reference>
<feature type="domain" description="Dendritic cell-specific transmembrane protein-like" evidence="6">
    <location>
        <begin position="247"/>
        <end position="366"/>
    </location>
</feature>
<evidence type="ECO:0000313" key="8">
    <source>
        <dbReference type="Proteomes" id="UP000694680"/>
    </source>
</evidence>
<dbReference type="InterPro" id="IPR012858">
    <property type="entry name" value="DC_STAMP-like"/>
</dbReference>
<name>A0A8C5DAR2_GOUWI</name>
<feature type="transmembrane region" description="Helical" evidence="5">
    <location>
        <begin position="27"/>
        <end position="57"/>
    </location>
</feature>
<feature type="transmembrane region" description="Helical" evidence="5">
    <location>
        <begin position="63"/>
        <end position="84"/>
    </location>
</feature>
<dbReference type="Proteomes" id="UP000694680">
    <property type="component" value="Chromosome 16"/>
</dbReference>
<reference evidence="7" key="2">
    <citation type="submission" date="2025-08" db="UniProtKB">
        <authorList>
            <consortium name="Ensembl"/>
        </authorList>
    </citation>
    <scope>IDENTIFICATION</scope>
</reference>
<keyword evidence="4 5" id="KW-0472">Membrane</keyword>
<keyword evidence="8" id="KW-1185">Reference proteome</keyword>
<reference evidence="7" key="1">
    <citation type="submission" date="2020-06" db="EMBL/GenBank/DDBJ databases">
        <authorList>
            <consortium name="Wellcome Sanger Institute Data Sharing"/>
        </authorList>
    </citation>
    <scope>NUCLEOTIDE SEQUENCE [LARGE SCALE GENOMIC DNA]</scope>
</reference>
<dbReference type="GO" id="GO:0016020">
    <property type="term" value="C:membrane"/>
    <property type="evidence" value="ECO:0007669"/>
    <property type="project" value="UniProtKB-SubCell"/>
</dbReference>
<evidence type="ECO:0000256" key="4">
    <source>
        <dbReference type="ARBA" id="ARBA00023136"/>
    </source>
</evidence>
<proteinExistence type="predicted"/>
<evidence type="ECO:0000256" key="3">
    <source>
        <dbReference type="ARBA" id="ARBA00022989"/>
    </source>
</evidence>
<dbReference type="Pfam" id="PF07782">
    <property type="entry name" value="DC_STAMP"/>
    <property type="match status" value="1"/>
</dbReference>
<evidence type="ECO:0000259" key="6">
    <source>
        <dbReference type="Pfam" id="PF07782"/>
    </source>
</evidence>